<feature type="chain" id="PRO_5002707034" evidence="1">
    <location>
        <begin position="25"/>
        <end position="521"/>
    </location>
</feature>
<evidence type="ECO:0000313" key="3">
    <source>
        <dbReference type="Proteomes" id="UP000002173"/>
    </source>
</evidence>
<keyword evidence="1" id="KW-0732">Signal</keyword>
<protein>
    <submittedName>
        <fullName evidence="2">Uncharacterized protein</fullName>
    </submittedName>
</protein>
<organism evidence="2 3">
    <name type="scientific">Babesia bovis</name>
    <dbReference type="NCBI Taxonomy" id="5865"/>
    <lineage>
        <taxon>Eukaryota</taxon>
        <taxon>Sar</taxon>
        <taxon>Alveolata</taxon>
        <taxon>Apicomplexa</taxon>
        <taxon>Aconoidasida</taxon>
        <taxon>Piroplasmida</taxon>
        <taxon>Babesiidae</taxon>
        <taxon>Babesia</taxon>
    </lineage>
</organism>
<keyword evidence="3" id="KW-1185">Reference proteome</keyword>
<sequence length="521" mass="59494">MRCGTWCKWLFIVLCRTLIKHARALSGAKKHSFDGAILSPQSEDLVSRLSTATNGSCKLFTSIGARSPKQRRELWNSFNLDHKQPSTLHGPLKPRCDLWEVNEPEQCTLVLDLDICSLSDDLEGKYDRRKILKLLQRSNAVLLHVNAEDIEFTASSFRLNRNFRNILKELLNLQARGNSPKVYIFLPSLKDVKKDHTSKDIEAWDHFKKYLLEHTKGTTQIEFKTHQDEAEVYRVIAKMAPITNTKDVAKAISMAVESASKITNSTAVRLRDACFNSHRKILKHRLANVYRGTRQPDFGEYIEASMLDATLALYLRTMDLDADEIIKALLDQEYKQVSLFAGDAYLRMVMISAGEAKSKLRKELGDNPKQDTNALMESILTEYDQQLSEAFKSLSSKLEPPQWVMKTVDEVRTQLKQQLESIVAVHNGLPSPVYSNQERMLEDNHMKNKKDRGISMMLFISCMLREHGYGNRQGYINYQLGPVIFTLGYANDRDVAENKPGTGLLTPAFRIQPRIHFNIKL</sequence>
<dbReference type="eggNOG" id="ENOG502SHGT">
    <property type="taxonomic scope" value="Eukaryota"/>
</dbReference>
<feature type="signal peptide" evidence="1">
    <location>
        <begin position="1"/>
        <end position="24"/>
    </location>
</feature>
<name>A7AXA4_BABBO</name>
<reference evidence="3" key="3">
    <citation type="journal article" date="2021" name="Int. J. Parasitol.">
        <title>Comparative analysis of gene expression between Babesia bovis blood stages and kinetes allowed by improved genome annotation.</title>
        <authorList>
            <person name="Ueti M.W."/>
            <person name="Johnson W.C."/>
            <person name="Kappmeyer L.S."/>
            <person name="Herndon D.R."/>
            <person name="Mousel M.R."/>
            <person name="Reif K.E."/>
            <person name="Taus N.S."/>
            <person name="Ifeonu O.O."/>
            <person name="Silva J.C."/>
            <person name="Suarez C.E."/>
            <person name="Brayton K.A."/>
        </authorList>
    </citation>
    <scope>NUCLEOTIDE SEQUENCE [LARGE SCALE GENOMIC DNA]</scope>
</reference>
<dbReference type="KEGG" id="bbo:BBOV_I000830"/>
<dbReference type="GeneID" id="5476831"/>
<accession>A7AXA4</accession>
<dbReference type="VEuPathDB" id="PiroplasmaDB:BBOV_I000830"/>
<dbReference type="RefSeq" id="XP_001608745.1">
    <property type="nucleotide sequence ID" value="XM_001608695.1"/>
</dbReference>
<reference evidence="2 3" key="1">
    <citation type="journal article" date="2007" name="PLoS Pathog.">
        <title>Genome sequence of Babesia bovis and comparative analysis of apicomplexan hemoprotozoa.</title>
        <authorList>
            <person name="Brayton K.A."/>
            <person name="Lau A.O.T."/>
            <person name="Herndon D.R."/>
            <person name="Hannick L."/>
            <person name="Kappmeyer L.S."/>
            <person name="Berens S.J."/>
            <person name="Bidwell S.L."/>
            <person name="Brown W.C."/>
            <person name="Crabtree J."/>
            <person name="Fadrosh D."/>
            <person name="Feldblum T."/>
            <person name="Forberger H.A."/>
            <person name="Haas B.J."/>
            <person name="Howell J.M."/>
            <person name="Khouri H."/>
            <person name="Koo H."/>
            <person name="Mann D.J."/>
            <person name="Norimine J."/>
            <person name="Paulsen I.T."/>
            <person name="Radune D."/>
            <person name="Ren Q."/>
            <person name="Smith R.K. Jr."/>
            <person name="Suarez C.E."/>
            <person name="White O."/>
            <person name="Wortman J.R."/>
            <person name="Knowles D.P. Jr."/>
            <person name="McElwain T.F."/>
            <person name="Nene V.M."/>
        </authorList>
    </citation>
    <scope>NUCLEOTIDE SEQUENCE [LARGE SCALE GENOMIC DNA]</scope>
    <source>
        <strain evidence="2">T2Bo</strain>
    </source>
</reference>
<dbReference type="Proteomes" id="UP000002173">
    <property type="component" value="Unassembled WGS sequence"/>
</dbReference>
<dbReference type="AlphaFoldDB" id="A7AXA4"/>
<evidence type="ECO:0000313" key="2">
    <source>
        <dbReference type="EMBL" id="EDO05177.1"/>
    </source>
</evidence>
<dbReference type="EMBL" id="AAXT01000006">
    <property type="protein sequence ID" value="EDO05177.1"/>
    <property type="molecule type" value="Genomic_DNA"/>
</dbReference>
<gene>
    <name evidence="2" type="ORF">BBOV_I000830</name>
</gene>
<comment type="caution">
    <text evidence="2">The sequence shown here is derived from an EMBL/GenBank/DDBJ whole genome shotgun (WGS) entry which is preliminary data.</text>
</comment>
<proteinExistence type="predicted"/>
<evidence type="ECO:0000256" key="1">
    <source>
        <dbReference type="SAM" id="SignalP"/>
    </source>
</evidence>
<reference evidence="3" key="2">
    <citation type="journal article" date="2020" name="Data Brief">
        <title>Transcriptome dataset of Babesia bovis life stages within vertebrate and invertebrate hosts.</title>
        <authorList>
            <person name="Ueti M.W."/>
            <person name="Johnson W.C."/>
            <person name="Kappmeyer L.S."/>
            <person name="Herndon D.R."/>
            <person name="Mousel M.R."/>
            <person name="Reif K.E."/>
            <person name="Taus N.S."/>
            <person name="Ifeonu O.O."/>
            <person name="Silva J.C."/>
            <person name="Suarez C.E."/>
            <person name="Brayton K.A."/>
        </authorList>
    </citation>
    <scope>NUCLEOTIDE SEQUENCE [LARGE SCALE GENOMIC DNA]</scope>
</reference>
<dbReference type="OMA" id="GNRQGYI"/>
<dbReference type="InParanoid" id="A7AXA4"/>